<comment type="caution">
    <text evidence="1">The sequence shown here is derived from an EMBL/GenBank/DDBJ whole genome shotgun (WGS) entry which is preliminary data.</text>
</comment>
<proteinExistence type="predicted"/>
<accession>A0AAV7H526</accession>
<keyword evidence="2" id="KW-1185">Reference proteome</keyword>
<name>A0AAV7H526_DENCH</name>
<dbReference type="AlphaFoldDB" id="A0AAV7H526"/>
<gene>
    <name evidence="1" type="ORF">IEQ34_010180</name>
</gene>
<reference evidence="1 2" key="1">
    <citation type="journal article" date="2021" name="Hortic Res">
        <title>Chromosome-scale assembly of the Dendrobium chrysotoxum genome enhances the understanding of orchid evolution.</title>
        <authorList>
            <person name="Zhang Y."/>
            <person name="Zhang G.Q."/>
            <person name="Zhang D."/>
            <person name="Liu X.D."/>
            <person name="Xu X.Y."/>
            <person name="Sun W.H."/>
            <person name="Yu X."/>
            <person name="Zhu X."/>
            <person name="Wang Z.W."/>
            <person name="Zhao X."/>
            <person name="Zhong W.Y."/>
            <person name="Chen H."/>
            <person name="Yin W.L."/>
            <person name="Huang T."/>
            <person name="Niu S.C."/>
            <person name="Liu Z.J."/>
        </authorList>
    </citation>
    <scope>NUCLEOTIDE SEQUENCE [LARGE SCALE GENOMIC DNA]</scope>
    <source>
        <strain evidence="1">Lindl</strain>
    </source>
</reference>
<organism evidence="1 2">
    <name type="scientific">Dendrobium chrysotoxum</name>
    <name type="common">Orchid</name>
    <dbReference type="NCBI Taxonomy" id="161865"/>
    <lineage>
        <taxon>Eukaryota</taxon>
        <taxon>Viridiplantae</taxon>
        <taxon>Streptophyta</taxon>
        <taxon>Embryophyta</taxon>
        <taxon>Tracheophyta</taxon>
        <taxon>Spermatophyta</taxon>
        <taxon>Magnoliopsida</taxon>
        <taxon>Liliopsida</taxon>
        <taxon>Asparagales</taxon>
        <taxon>Orchidaceae</taxon>
        <taxon>Epidendroideae</taxon>
        <taxon>Malaxideae</taxon>
        <taxon>Dendrobiinae</taxon>
        <taxon>Dendrobium</taxon>
    </lineage>
</organism>
<sequence length="76" mass="8228">MLNAKAAGGAADGSRRKIRRRIGVKWRTEKCGHSMLDFSLISTESSESGESGYRLYGHRRNPAVGCGCCIVIDGAR</sequence>
<evidence type="ECO:0000313" key="1">
    <source>
        <dbReference type="EMBL" id="KAH0462605.1"/>
    </source>
</evidence>
<dbReference type="EMBL" id="JAGFBR010000009">
    <property type="protein sequence ID" value="KAH0462605.1"/>
    <property type="molecule type" value="Genomic_DNA"/>
</dbReference>
<dbReference type="Proteomes" id="UP000775213">
    <property type="component" value="Unassembled WGS sequence"/>
</dbReference>
<evidence type="ECO:0000313" key="2">
    <source>
        <dbReference type="Proteomes" id="UP000775213"/>
    </source>
</evidence>
<protein>
    <submittedName>
        <fullName evidence="1">Uncharacterized protein</fullName>
    </submittedName>
</protein>